<dbReference type="InterPro" id="IPR018108">
    <property type="entry name" value="MCP_transmembrane"/>
</dbReference>
<dbReference type="SUPFAM" id="SSF103506">
    <property type="entry name" value="Mitochondrial carrier"/>
    <property type="match status" value="1"/>
</dbReference>
<dbReference type="Pfam" id="PF00153">
    <property type="entry name" value="Mito_carr"/>
    <property type="match status" value="3"/>
</dbReference>
<organism evidence="12 13">
    <name type="scientific">Papaver somniferum</name>
    <name type="common">Opium poppy</name>
    <dbReference type="NCBI Taxonomy" id="3469"/>
    <lineage>
        <taxon>Eukaryota</taxon>
        <taxon>Viridiplantae</taxon>
        <taxon>Streptophyta</taxon>
        <taxon>Embryophyta</taxon>
        <taxon>Tracheophyta</taxon>
        <taxon>Spermatophyta</taxon>
        <taxon>Magnoliopsida</taxon>
        <taxon>Ranunculales</taxon>
        <taxon>Papaveraceae</taxon>
        <taxon>Papaveroideae</taxon>
        <taxon>Papaver</taxon>
    </lineage>
</organism>
<sequence length="345" mass="37252">MASSQSIVTKSGMVSLAASEEGVIKAPPEHALVRICKSLVAGGVAGGVSRTSVAPLDRLKILLQVQNPQCIKYNGLVQGFKHIWRTEGFRGFYKGNGTNCARIIPNNAIKFYTYEQVSRRILRLYRQQTGNEDASPPTILLRLGAGSCAGIVAMSATYPMDLVKGRLTVQTDVSPFQYRGIAHTLSTVFREEGLLGLYKGWLPSIVGVVPCIGLNFAVYECLKDWLVKSKPLGLVNNNSELSIPARLMCGAVAGTVGPTIFYPLDVIRRRMQMVGWNNASSVITGEGCSKASPMYTGMIDAFSKTVRNEGLGALYKGLVPNLLKVVPSVAIAFVSYETVKDILGV</sequence>
<dbReference type="PANTHER" id="PTHR24089">
    <property type="entry name" value="SOLUTE CARRIER FAMILY 25"/>
    <property type="match status" value="1"/>
</dbReference>
<dbReference type="AlphaFoldDB" id="A0A4Y7K7C7"/>
<keyword evidence="8" id="KW-0496">Mitochondrion</keyword>
<evidence type="ECO:0000256" key="6">
    <source>
        <dbReference type="ARBA" id="ARBA00022792"/>
    </source>
</evidence>
<keyword evidence="13" id="KW-1185">Reference proteome</keyword>
<accession>A0A4Y7K7C7</accession>
<keyword evidence="7" id="KW-1133">Transmembrane helix</keyword>
<evidence type="ECO:0000313" key="12">
    <source>
        <dbReference type="EMBL" id="RZC68212.1"/>
    </source>
</evidence>
<keyword evidence="4 10" id="KW-0812">Transmembrane</keyword>
<protein>
    <submittedName>
        <fullName evidence="12">Uncharacterized protein</fullName>
    </submittedName>
</protein>
<proteinExistence type="inferred from homology"/>
<feature type="repeat" description="Solcar" evidence="10">
    <location>
        <begin position="33"/>
        <end position="120"/>
    </location>
</feature>
<evidence type="ECO:0000256" key="10">
    <source>
        <dbReference type="PROSITE-ProRule" id="PRU00282"/>
    </source>
</evidence>
<evidence type="ECO:0000256" key="8">
    <source>
        <dbReference type="ARBA" id="ARBA00023128"/>
    </source>
</evidence>
<keyword evidence="5" id="KW-0677">Repeat</keyword>
<keyword evidence="3 11" id="KW-0813">Transport</keyword>
<evidence type="ECO:0000256" key="11">
    <source>
        <dbReference type="RuleBase" id="RU000488"/>
    </source>
</evidence>
<evidence type="ECO:0000256" key="4">
    <source>
        <dbReference type="ARBA" id="ARBA00022692"/>
    </source>
</evidence>
<comment type="similarity">
    <text evidence="2 11">Belongs to the mitochondrial carrier (TC 2.A.29) family.</text>
</comment>
<dbReference type="Proteomes" id="UP000316621">
    <property type="component" value="Chromosome 7"/>
</dbReference>
<name>A0A4Y7K7C7_PAPSO</name>
<feature type="repeat" description="Solcar" evidence="10">
    <location>
        <begin position="137"/>
        <end position="225"/>
    </location>
</feature>
<gene>
    <name evidence="12" type="ORF">C5167_031471</name>
</gene>
<evidence type="ECO:0000256" key="5">
    <source>
        <dbReference type="ARBA" id="ARBA00022737"/>
    </source>
</evidence>
<evidence type="ECO:0000313" key="13">
    <source>
        <dbReference type="Proteomes" id="UP000316621"/>
    </source>
</evidence>
<dbReference type="Gramene" id="RZC68212">
    <property type="protein sequence ID" value="RZC68212"/>
    <property type="gene ID" value="C5167_031471"/>
</dbReference>
<keyword evidence="9 10" id="KW-0472">Membrane</keyword>
<evidence type="ECO:0000256" key="3">
    <source>
        <dbReference type="ARBA" id="ARBA00022448"/>
    </source>
</evidence>
<reference evidence="12 13" key="1">
    <citation type="journal article" date="2018" name="Science">
        <title>The opium poppy genome and morphinan production.</title>
        <authorList>
            <person name="Guo L."/>
            <person name="Winzer T."/>
            <person name="Yang X."/>
            <person name="Li Y."/>
            <person name="Ning Z."/>
            <person name="He Z."/>
            <person name="Teodor R."/>
            <person name="Lu Y."/>
            <person name="Bowser T.A."/>
            <person name="Graham I.A."/>
            <person name="Ye K."/>
        </authorList>
    </citation>
    <scope>NUCLEOTIDE SEQUENCE [LARGE SCALE GENOMIC DNA]</scope>
    <source>
        <strain evidence="13">cv. HN1</strain>
        <tissue evidence="12">Leaves</tissue>
    </source>
</reference>
<dbReference type="InterPro" id="IPR002067">
    <property type="entry name" value="MCP"/>
</dbReference>
<dbReference type="GO" id="GO:0055085">
    <property type="term" value="P:transmembrane transport"/>
    <property type="evidence" value="ECO:0007669"/>
    <property type="project" value="InterPro"/>
</dbReference>
<dbReference type="InterPro" id="IPR023395">
    <property type="entry name" value="MCP_dom_sf"/>
</dbReference>
<evidence type="ECO:0000256" key="7">
    <source>
        <dbReference type="ARBA" id="ARBA00022989"/>
    </source>
</evidence>
<feature type="repeat" description="Solcar" evidence="10">
    <location>
        <begin position="241"/>
        <end position="342"/>
    </location>
</feature>
<keyword evidence="6" id="KW-0999">Mitochondrion inner membrane</keyword>
<dbReference type="PROSITE" id="PS50920">
    <property type="entry name" value="SOLCAR"/>
    <property type="match status" value="3"/>
</dbReference>
<dbReference type="GO" id="GO:0005743">
    <property type="term" value="C:mitochondrial inner membrane"/>
    <property type="evidence" value="ECO:0007669"/>
    <property type="project" value="UniProtKB-SubCell"/>
</dbReference>
<dbReference type="FunFam" id="1.50.40.10:FF:000116">
    <property type="entry name" value="Mitochondrial substrate carrier"/>
    <property type="match status" value="1"/>
</dbReference>
<dbReference type="OrthoDB" id="270584at2759"/>
<dbReference type="Gene3D" id="1.50.40.10">
    <property type="entry name" value="Mitochondrial carrier domain"/>
    <property type="match status" value="1"/>
</dbReference>
<dbReference type="PRINTS" id="PR00926">
    <property type="entry name" value="MITOCARRIER"/>
</dbReference>
<dbReference type="EMBL" id="CM010721">
    <property type="protein sequence ID" value="RZC68212.1"/>
    <property type="molecule type" value="Genomic_DNA"/>
</dbReference>
<evidence type="ECO:0000256" key="9">
    <source>
        <dbReference type="ARBA" id="ARBA00023136"/>
    </source>
</evidence>
<evidence type="ECO:0000256" key="2">
    <source>
        <dbReference type="ARBA" id="ARBA00006375"/>
    </source>
</evidence>
<evidence type="ECO:0000256" key="1">
    <source>
        <dbReference type="ARBA" id="ARBA00004448"/>
    </source>
</evidence>
<comment type="subcellular location">
    <subcellularLocation>
        <location evidence="1">Mitochondrion inner membrane</location>
        <topology evidence="1">Multi-pass membrane protein</topology>
    </subcellularLocation>
</comment>